<dbReference type="InterPro" id="IPR045051">
    <property type="entry name" value="SBT"/>
</dbReference>
<dbReference type="GO" id="GO:0005576">
    <property type="term" value="C:extracellular region"/>
    <property type="evidence" value="ECO:0007669"/>
    <property type="project" value="UniProtKB-SubCell"/>
</dbReference>
<evidence type="ECO:0000256" key="1">
    <source>
        <dbReference type="ARBA" id="ARBA00004613"/>
    </source>
</evidence>
<dbReference type="Pfam" id="PF17766">
    <property type="entry name" value="fn3_6"/>
    <property type="match status" value="1"/>
</dbReference>
<dbReference type="PROSITE" id="PS00138">
    <property type="entry name" value="SUBTILASE_SER"/>
    <property type="match status" value="1"/>
</dbReference>
<feature type="domain" description="Subtilisin-like protease fibronectin type-III" evidence="9">
    <location>
        <begin position="301"/>
        <end position="395"/>
    </location>
</feature>
<dbReference type="EMBL" id="JACEGQ020000010">
    <property type="protein sequence ID" value="KAH8496983.1"/>
    <property type="molecule type" value="Genomic_DNA"/>
</dbReference>
<keyword evidence="6" id="KW-0720">Serine protease</keyword>
<evidence type="ECO:0000256" key="4">
    <source>
        <dbReference type="ARBA" id="ARBA00022729"/>
    </source>
</evidence>
<reference evidence="10" key="1">
    <citation type="journal article" date="2021" name="J. Hered.">
        <title>Genome Assembly of Salicaceae Populus deltoides (Eastern Cottonwood) I-69 Based on Nanopore Sequencing and Hi-C Technologies.</title>
        <authorList>
            <person name="Bai S."/>
            <person name="Wu H."/>
            <person name="Zhang J."/>
            <person name="Pan Z."/>
            <person name="Zhao W."/>
            <person name="Li Z."/>
            <person name="Tong C."/>
        </authorList>
    </citation>
    <scope>NUCLEOTIDE SEQUENCE</scope>
    <source>
        <tissue evidence="10">Leaf</tissue>
    </source>
</reference>
<dbReference type="Proteomes" id="UP000807159">
    <property type="component" value="Chromosome 10"/>
</dbReference>
<evidence type="ECO:0000259" key="8">
    <source>
        <dbReference type="Pfam" id="PF00082"/>
    </source>
</evidence>
<evidence type="ECO:0000256" key="7">
    <source>
        <dbReference type="PROSITE-ProRule" id="PRU01240"/>
    </source>
</evidence>
<dbReference type="AlphaFoldDB" id="A0A8T2XVV5"/>
<evidence type="ECO:0000256" key="6">
    <source>
        <dbReference type="ARBA" id="ARBA00022825"/>
    </source>
</evidence>
<dbReference type="Gene3D" id="2.60.40.2310">
    <property type="match status" value="1"/>
</dbReference>
<keyword evidence="3" id="KW-0645">Protease</keyword>
<comment type="subcellular location">
    <subcellularLocation>
        <location evidence="1">Secreted</location>
    </subcellularLocation>
</comment>
<dbReference type="Gene3D" id="3.40.50.200">
    <property type="entry name" value="Peptidase S8/S53 domain"/>
    <property type="match status" value="1"/>
</dbReference>
<comment type="caution">
    <text evidence="10">The sequence shown here is derived from an EMBL/GenBank/DDBJ whole genome shotgun (WGS) entry which is preliminary data.</text>
</comment>
<protein>
    <recommendedName>
        <fullName evidence="12">Cucumisin</fullName>
    </recommendedName>
</protein>
<accession>A0A8T2XVV5</accession>
<evidence type="ECO:0000259" key="9">
    <source>
        <dbReference type="Pfam" id="PF17766"/>
    </source>
</evidence>
<feature type="domain" description="Peptidase S8/S53" evidence="8">
    <location>
        <begin position="156"/>
        <end position="250"/>
    </location>
</feature>
<dbReference type="Pfam" id="PF00082">
    <property type="entry name" value="Peptidase_S8"/>
    <property type="match status" value="1"/>
</dbReference>
<evidence type="ECO:0000256" key="2">
    <source>
        <dbReference type="ARBA" id="ARBA00011073"/>
    </source>
</evidence>
<dbReference type="PANTHER" id="PTHR10795">
    <property type="entry name" value="PROPROTEIN CONVERTASE SUBTILISIN/KEXIN"/>
    <property type="match status" value="1"/>
</dbReference>
<evidence type="ECO:0000256" key="5">
    <source>
        <dbReference type="ARBA" id="ARBA00022801"/>
    </source>
</evidence>
<dbReference type="GO" id="GO:0006508">
    <property type="term" value="P:proteolysis"/>
    <property type="evidence" value="ECO:0007669"/>
    <property type="project" value="UniProtKB-KW"/>
</dbReference>
<dbReference type="InterPro" id="IPR041469">
    <property type="entry name" value="Subtilisin-like_FN3"/>
</dbReference>
<dbReference type="CDD" id="cd02120">
    <property type="entry name" value="PA_subtilisin_like"/>
    <property type="match status" value="1"/>
</dbReference>
<proteinExistence type="inferred from homology"/>
<sequence length="400" mass="43186">MHETVPFKKATSKSKVPLNKKQPFFDKQGTSINTSRLEHDMHPIVYAGDVPNTREGYNESISRYCYKGSLDKKLVKGKIVLCDSIGDGVAASEAGVVGTIMQDAYYEDVAYNFPLPASHLGLSDGLDISKYVNKARKPTATIFKSIQREDDLAPCVVSFSSRGPNPITSDIIKPDLAAPGADILAAWSQGNTVTGLQGDRRVVRYNIISGTSMACPHATGAAAYIKSFHPTWSPAAIKSALMTTGHINPAKANNPGLIYDAGEEDYVRFLSGQGYSNKQLRLVKGDDSSCSEVTKEAVWNLHCPSLGLSVRSGHSITRVFHRIVTNVGSPESSYKAIVKAPNGLKIKATPKALRFNYVGHIKSFVVTVKAKLGETAISGALIWDDGEHQVRSPVVAHVSL</sequence>
<dbReference type="InterPro" id="IPR000209">
    <property type="entry name" value="Peptidase_S8/S53_dom"/>
</dbReference>
<name>A0A8T2XVV5_POPDE</name>
<dbReference type="InterPro" id="IPR036852">
    <property type="entry name" value="Peptidase_S8/S53_dom_sf"/>
</dbReference>
<keyword evidence="11" id="KW-1185">Reference proteome</keyword>
<keyword evidence="4" id="KW-0732">Signal</keyword>
<comment type="caution">
    <text evidence="7">Lacks conserved residue(s) required for the propagation of feature annotation.</text>
</comment>
<dbReference type="PROSITE" id="PS51892">
    <property type="entry name" value="SUBTILASE"/>
    <property type="match status" value="1"/>
</dbReference>
<evidence type="ECO:0000256" key="3">
    <source>
        <dbReference type="ARBA" id="ARBA00022670"/>
    </source>
</evidence>
<evidence type="ECO:0008006" key="12">
    <source>
        <dbReference type="Google" id="ProtNLM"/>
    </source>
</evidence>
<dbReference type="SUPFAM" id="SSF52743">
    <property type="entry name" value="Subtilisin-like"/>
    <property type="match status" value="1"/>
</dbReference>
<dbReference type="Gene3D" id="3.50.30.30">
    <property type="match status" value="1"/>
</dbReference>
<dbReference type="GO" id="GO:0004252">
    <property type="term" value="F:serine-type endopeptidase activity"/>
    <property type="evidence" value="ECO:0007669"/>
    <property type="project" value="InterPro"/>
</dbReference>
<evidence type="ECO:0000313" key="11">
    <source>
        <dbReference type="Proteomes" id="UP000807159"/>
    </source>
</evidence>
<organism evidence="10 11">
    <name type="scientific">Populus deltoides</name>
    <name type="common">Eastern poplar</name>
    <name type="synonym">Eastern cottonwood</name>
    <dbReference type="NCBI Taxonomy" id="3696"/>
    <lineage>
        <taxon>Eukaryota</taxon>
        <taxon>Viridiplantae</taxon>
        <taxon>Streptophyta</taxon>
        <taxon>Embryophyta</taxon>
        <taxon>Tracheophyta</taxon>
        <taxon>Spermatophyta</taxon>
        <taxon>Magnoliopsida</taxon>
        <taxon>eudicotyledons</taxon>
        <taxon>Gunneridae</taxon>
        <taxon>Pentapetalae</taxon>
        <taxon>rosids</taxon>
        <taxon>fabids</taxon>
        <taxon>Malpighiales</taxon>
        <taxon>Salicaceae</taxon>
        <taxon>Saliceae</taxon>
        <taxon>Populus</taxon>
    </lineage>
</organism>
<dbReference type="InterPro" id="IPR023828">
    <property type="entry name" value="Peptidase_S8_Ser-AS"/>
</dbReference>
<gene>
    <name evidence="10" type="ORF">H0E87_019633</name>
</gene>
<comment type="similarity">
    <text evidence="2 7">Belongs to the peptidase S8 family.</text>
</comment>
<keyword evidence="5" id="KW-0378">Hydrolase</keyword>
<evidence type="ECO:0000313" key="10">
    <source>
        <dbReference type="EMBL" id="KAH8496983.1"/>
    </source>
</evidence>